<dbReference type="AlphaFoldDB" id="A0A174JFB0"/>
<dbReference type="RefSeq" id="WP_253280348.1">
    <property type="nucleotide sequence ID" value="NZ_CABIXA010000022.1"/>
</dbReference>
<dbReference type="NCBIfam" id="TIGR01630">
    <property type="entry name" value="psiM2_ORF9"/>
    <property type="match status" value="1"/>
</dbReference>
<name>A0A174JFB0_9BACE</name>
<proteinExistence type="predicted"/>
<sequence length="487" mass="56189">MMNIRNIDIERTFCLSGMLNFTRYVFRKKTGNKFIIGEHHRIICDALDKVVKGDIKRLIINIAPRYGKTELAVKNFIAYGLALNPKSKFIHLSYSDDLVLDSSKEINTIVRSDYFQRLFPESVTDSTNAKKWNTNVGGGLYAVSSAGQVTGFGAGQIDDPDDKEEKEINDFMPGWDTKFAGAIIIDDPIKPEDALSDTIRERVNNRFETTIRNRVNSRNTPIIIIMQRLHEHDLCGYLQEIEPEDWTVISLPCIQHDENGQEKALWEFKHTLEELHKIESANSFVFDTQYMQNPTPIEGLMYREFQTYDTIPYYKDSEKKNYTDTADTGSDYLCSICYVDTPIGNFVTDVLYTQKPMEYTEPKTAEMITRNATDWVDVESNNGGRGFARNVEKQCREMGNTKTFINWFCQTDNKQVRIFTKSADVNNMTFFPVGWERKWPEFHNAIAKHRKEGSNSHDDAPDALTGCFEKRKIRVKKQYSKEDLGIF</sequence>
<accession>A0A174JFB0</accession>
<protein>
    <submittedName>
        <fullName evidence="1">Transposase and inactivated derivatives</fullName>
    </submittedName>
</protein>
<dbReference type="STRING" id="338188.ERS852397_03251"/>
<dbReference type="Proteomes" id="UP000095517">
    <property type="component" value="Unassembled WGS sequence"/>
</dbReference>
<evidence type="ECO:0000313" key="1">
    <source>
        <dbReference type="EMBL" id="CUO98362.1"/>
    </source>
</evidence>
<dbReference type="EMBL" id="CYZH01000022">
    <property type="protein sequence ID" value="CUO98362.1"/>
    <property type="molecule type" value="Genomic_DNA"/>
</dbReference>
<organism evidence="1 2">
    <name type="scientific">Bacteroides finegoldii</name>
    <dbReference type="NCBI Taxonomy" id="338188"/>
    <lineage>
        <taxon>Bacteria</taxon>
        <taxon>Pseudomonadati</taxon>
        <taxon>Bacteroidota</taxon>
        <taxon>Bacteroidia</taxon>
        <taxon>Bacteroidales</taxon>
        <taxon>Bacteroidaceae</taxon>
        <taxon>Bacteroides</taxon>
    </lineage>
</organism>
<gene>
    <name evidence="1" type="ORF">ERS852397_03251</name>
</gene>
<reference evidence="1 2" key="1">
    <citation type="submission" date="2015-09" db="EMBL/GenBank/DDBJ databases">
        <authorList>
            <consortium name="Pathogen Informatics"/>
        </authorList>
    </citation>
    <scope>NUCLEOTIDE SEQUENCE [LARGE SCALE GENOMIC DNA]</scope>
    <source>
        <strain evidence="1 2">2789STDY5608840</strain>
    </source>
</reference>
<evidence type="ECO:0000313" key="2">
    <source>
        <dbReference type="Proteomes" id="UP000095517"/>
    </source>
</evidence>
<dbReference type="InterPro" id="IPR006517">
    <property type="entry name" value="Phage_terminase_lsu-like_C"/>
</dbReference>